<dbReference type="NCBIfam" id="NF003802">
    <property type="entry name" value="PRK05388.1"/>
    <property type="match status" value="1"/>
</dbReference>
<evidence type="ECO:0000256" key="6">
    <source>
        <dbReference type="ARBA" id="ARBA00022813"/>
    </source>
</evidence>
<comment type="catalytic activity">
    <reaction evidence="8">
        <text>N(2)-acetyl-L-ornithine + L-glutamate = N-acetyl-L-glutamate + L-ornithine</text>
        <dbReference type="Rhea" id="RHEA:15349"/>
        <dbReference type="ChEBI" id="CHEBI:29985"/>
        <dbReference type="ChEBI" id="CHEBI:44337"/>
        <dbReference type="ChEBI" id="CHEBI:46911"/>
        <dbReference type="ChEBI" id="CHEBI:57805"/>
        <dbReference type="EC" id="2.3.1.35"/>
    </reaction>
</comment>
<dbReference type="GO" id="GO:0006526">
    <property type="term" value="P:L-arginine biosynthetic process"/>
    <property type="evidence" value="ECO:0007669"/>
    <property type="project" value="UniProtKB-UniRule"/>
</dbReference>
<feature type="site" description="Cleavage; by autolysis" evidence="8">
    <location>
        <begin position="199"/>
        <end position="200"/>
    </location>
</feature>
<dbReference type="KEGG" id="bcv:Bcav_2372"/>
<feature type="binding site" evidence="8">
    <location>
        <position position="189"/>
    </location>
    <ligand>
        <name>substrate</name>
    </ligand>
</feature>
<feature type="chain" id="PRO_5023439180" description="Arginine biosynthesis bifunctional protein ArgJ alpha chain" evidence="8">
    <location>
        <begin position="1"/>
        <end position="199"/>
    </location>
</feature>
<dbReference type="HAMAP" id="MF_01106">
    <property type="entry name" value="ArgJ"/>
    <property type="match status" value="1"/>
</dbReference>
<feature type="active site" description="Nucleophile" evidence="8">
    <location>
        <position position="200"/>
    </location>
</feature>
<dbReference type="InterPro" id="IPR002813">
    <property type="entry name" value="Arg_biosynth_ArgJ"/>
</dbReference>
<gene>
    <name evidence="8" type="primary">argJ</name>
    <name evidence="10" type="ordered locus">Bcav_2372</name>
</gene>
<dbReference type="eggNOG" id="COG1364">
    <property type="taxonomic scope" value="Bacteria"/>
</dbReference>
<dbReference type="GO" id="GO:0006592">
    <property type="term" value="P:ornithine biosynthetic process"/>
    <property type="evidence" value="ECO:0007669"/>
    <property type="project" value="TreeGrafter"/>
</dbReference>
<feature type="chain" id="PRO_5023439181" description="Arginine biosynthesis bifunctional protein ArgJ beta chain" evidence="8">
    <location>
        <begin position="200"/>
        <end position="408"/>
    </location>
</feature>
<dbReference type="OrthoDB" id="9804242at2"/>
<feature type="binding site" evidence="8">
    <location>
        <position position="280"/>
    </location>
    <ligand>
        <name>substrate</name>
    </ligand>
</feature>
<dbReference type="Pfam" id="PF01960">
    <property type="entry name" value="ArgJ"/>
    <property type="match status" value="1"/>
</dbReference>
<comment type="catalytic activity">
    <reaction evidence="8">
        <text>L-glutamate + acetyl-CoA = N-acetyl-L-glutamate + CoA + H(+)</text>
        <dbReference type="Rhea" id="RHEA:24292"/>
        <dbReference type="ChEBI" id="CHEBI:15378"/>
        <dbReference type="ChEBI" id="CHEBI:29985"/>
        <dbReference type="ChEBI" id="CHEBI:44337"/>
        <dbReference type="ChEBI" id="CHEBI:57287"/>
        <dbReference type="ChEBI" id="CHEBI:57288"/>
        <dbReference type="EC" id="2.3.1.1"/>
    </reaction>
</comment>
<dbReference type="EC" id="2.3.1.35" evidence="8"/>
<evidence type="ECO:0000256" key="9">
    <source>
        <dbReference type="SAM" id="MobiDB-lite"/>
    </source>
</evidence>
<keyword evidence="7 8" id="KW-0012">Acyltransferase</keyword>
<protein>
    <recommendedName>
        <fullName evidence="8">Arginine biosynthesis bifunctional protein ArgJ</fullName>
    </recommendedName>
    <domain>
        <recommendedName>
            <fullName evidence="8">Glutamate N-acetyltransferase</fullName>
            <ecNumber evidence="8">2.3.1.35</ecNumber>
        </recommendedName>
        <alternativeName>
            <fullName evidence="8">Ornithine acetyltransferase</fullName>
            <shortName evidence="8">OATase</shortName>
        </alternativeName>
        <alternativeName>
            <fullName evidence="8">Ornithine transacetylase</fullName>
        </alternativeName>
    </domain>
    <domain>
        <recommendedName>
            <fullName evidence="8">Amino-acid acetyltransferase</fullName>
            <ecNumber evidence="8">2.3.1.1</ecNumber>
        </recommendedName>
        <alternativeName>
            <fullName evidence="8">N-acetylglutamate synthase</fullName>
            <shortName evidence="8">AGSase</shortName>
        </alternativeName>
    </domain>
    <component>
        <recommendedName>
            <fullName evidence="8">Arginine biosynthesis bifunctional protein ArgJ alpha chain</fullName>
        </recommendedName>
    </component>
    <component>
        <recommendedName>
            <fullName evidence="8">Arginine biosynthesis bifunctional protein ArgJ beta chain</fullName>
        </recommendedName>
    </component>
</protein>
<feature type="binding site" evidence="8">
    <location>
        <position position="200"/>
    </location>
    <ligand>
        <name>substrate</name>
    </ligand>
</feature>
<feature type="binding site" evidence="8">
    <location>
        <position position="163"/>
    </location>
    <ligand>
        <name>substrate</name>
    </ligand>
</feature>
<dbReference type="HOGENOM" id="CLU_027172_2_0_11"/>
<evidence type="ECO:0000256" key="8">
    <source>
        <dbReference type="HAMAP-Rule" id="MF_01106"/>
    </source>
</evidence>
<comment type="pathway">
    <text evidence="8">Amino-acid biosynthesis; L-arginine biosynthesis; L-ornithine and N-acetyl-L-glutamate from L-glutamate and N(2)-acetyl-L-ornithine (cyclic): step 1/1.</text>
</comment>
<evidence type="ECO:0000256" key="3">
    <source>
        <dbReference type="ARBA" id="ARBA00011475"/>
    </source>
</evidence>
<dbReference type="UniPathway" id="UPA00068">
    <property type="reaction ID" value="UER00106"/>
</dbReference>
<proteinExistence type="inferred from homology"/>
<dbReference type="Gene3D" id="3.10.20.340">
    <property type="entry name" value="ArgJ beta chain, C-terminal domain"/>
    <property type="match status" value="1"/>
</dbReference>
<reference evidence="10 11" key="1">
    <citation type="journal article" date="2009" name="Stand. Genomic Sci.">
        <title>Complete genome sequence of Beutenbergia cavernae type strain (HKI 0122).</title>
        <authorList>
            <person name="Land M."/>
            <person name="Pukall R."/>
            <person name="Abt B."/>
            <person name="Goker M."/>
            <person name="Rohde M."/>
            <person name="Glavina Del Rio T."/>
            <person name="Tice H."/>
            <person name="Copeland A."/>
            <person name="Cheng J.F."/>
            <person name="Lucas S."/>
            <person name="Chen F."/>
            <person name="Nolan M."/>
            <person name="Bruce D."/>
            <person name="Goodwin L."/>
            <person name="Pitluck S."/>
            <person name="Ivanova N."/>
            <person name="Mavromatis K."/>
            <person name="Ovchinnikova G."/>
            <person name="Pati A."/>
            <person name="Chen A."/>
            <person name="Palaniappan K."/>
            <person name="Hauser L."/>
            <person name="Chang Y.J."/>
            <person name="Jefferies C.C."/>
            <person name="Saunders E."/>
            <person name="Brettin T."/>
            <person name="Detter J.C."/>
            <person name="Han C."/>
            <person name="Chain P."/>
            <person name="Bristow J."/>
            <person name="Eisen J.A."/>
            <person name="Markowitz V."/>
            <person name="Hugenholtz P."/>
            <person name="Kyrpides N.C."/>
            <person name="Klenk H.P."/>
            <person name="Lapidus A."/>
        </authorList>
    </citation>
    <scope>NUCLEOTIDE SEQUENCE [LARGE SCALE GENOMIC DNA]</scope>
    <source>
        <strain evidence="11">ATCC BAA-8 / DSM 12333 / NBRC 16432</strain>
    </source>
</reference>
<evidence type="ECO:0000256" key="7">
    <source>
        <dbReference type="ARBA" id="ARBA00023315"/>
    </source>
</evidence>
<evidence type="ECO:0000256" key="4">
    <source>
        <dbReference type="ARBA" id="ARBA00022490"/>
    </source>
</evidence>
<comment type="function">
    <text evidence="8">Catalyzes two activities which are involved in the cyclic version of arginine biosynthesis: the synthesis of N-acetylglutamate from glutamate and acetyl-CoA as the acetyl donor, and of ornithine by transacetylation between N(2)-acetylornithine and glutamate.</text>
</comment>
<dbReference type="InterPro" id="IPR016117">
    <property type="entry name" value="ArgJ-like_dom_sf"/>
</dbReference>
<dbReference type="RefSeq" id="WP_015882862.1">
    <property type="nucleotide sequence ID" value="NC_012669.1"/>
</dbReference>
<feature type="site" description="Involved in the stabilization of negative charge on the oxyanion by the formation of the oxyanion hole" evidence="8">
    <location>
        <position position="127"/>
    </location>
</feature>
<dbReference type="EMBL" id="CP001618">
    <property type="protein sequence ID" value="ACQ80622.1"/>
    <property type="molecule type" value="Genomic_DNA"/>
</dbReference>
<dbReference type="FunFam" id="3.10.20.340:FF:000003">
    <property type="entry name" value="Arginine biosynthesis bifunctional protein ArgJ"/>
    <property type="match status" value="1"/>
</dbReference>
<dbReference type="GO" id="GO:0004042">
    <property type="term" value="F:L-glutamate N-acetyltransferase activity"/>
    <property type="evidence" value="ECO:0007669"/>
    <property type="project" value="UniProtKB-UniRule"/>
</dbReference>
<keyword evidence="11" id="KW-1185">Reference proteome</keyword>
<evidence type="ECO:0000313" key="11">
    <source>
        <dbReference type="Proteomes" id="UP000007962"/>
    </source>
</evidence>
<evidence type="ECO:0000256" key="1">
    <source>
        <dbReference type="ARBA" id="ARBA00004496"/>
    </source>
</evidence>
<comment type="similarity">
    <text evidence="2 8">Belongs to the ArgJ family.</text>
</comment>
<dbReference type="STRING" id="471853.Bcav_2372"/>
<keyword evidence="8" id="KW-0028">Amino-acid biosynthesis</keyword>
<dbReference type="Proteomes" id="UP000007962">
    <property type="component" value="Chromosome"/>
</dbReference>
<feature type="binding site" evidence="8">
    <location>
        <position position="403"/>
    </location>
    <ligand>
        <name>substrate</name>
    </ligand>
</feature>
<dbReference type="InterPro" id="IPR042195">
    <property type="entry name" value="ArgJ_beta_C"/>
</dbReference>
<accession>C5BW21</accession>
<keyword evidence="5 8" id="KW-0808">Transferase</keyword>
<keyword evidence="4 8" id="KW-0963">Cytoplasm</keyword>
<sequence length="408" mass="40486">MSSSEGQPAQDAPGEASPGVTAPAGFRAAGVAAGLKTSGGRDVALVVNDGPAQVGAAVFTSNRVVGAPVLWSRQVVTDGVVSAVVLNSGGANVFAGPEGFADSHLTAERVASALGVSAGDVVVCSTGLIGERLPRELLLGGVDAAASALAADGGPDAALAIMTTDSVPKTADVRVVTPDGEFAVGGMAKGAGMLAPALATMLCVLTTDAVVDAAQADAALRAATALTFDRVDSDGCMSTSDTVTLLASGASGVAPDPETFAAAVRDVCATLARALVADAEGASHDVAVTVTGAHTEDAALAVARAVTRSNLVKAAIFGNDPNWGRVLAQVGTVPESVAPFDPAALDVTINGTQVCRAGAAYEDRSRVDMAGAREVSIVVDLHAGEAEATVWTNDLTHAYVHENSAYSS</sequence>
<comment type="subcellular location">
    <subcellularLocation>
        <location evidence="1 8">Cytoplasm</location>
    </subcellularLocation>
</comment>
<dbReference type="PANTHER" id="PTHR23100:SF0">
    <property type="entry name" value="ARGININE BIOSYNTHESIS BIFUNCTIONAL PROTEIN ARGJ, MITOCHONDRIAL"/>
    <property type="match status" value="1"/>
</dbReference>
<dbReference type="NCBIfam" id="TIGR00120">
    <property type="entry name" value="ArgJ"/>
    <property type="match status" value="1"/>
</dbReference>
<dbReference type="CDD" id="cd02152">
    <property type="entry name" value="OAT"/>
    <property type="match status" value="1"/>
</dbReference>
<dbReference type="SUPFAM" id="SSF56266">
    <property type="entry name" value="DmpA/ArgJ-like"/>
    <property type="match status" value="1"/>
</dbReference>
<comment type="subunit">
    <text evidence="3 8">Heterotetramer of two alpha and two beta chains.</text>
</comment>
<dbReference type="Gene3D" id="3.60.70.12">
    <property type="entry name" value="L-amino peptidase D-ALA esterase/amidase"/>
    <property type="match status" value="1"/>
</dbReference>
<dbReference type="AlphaFoldDB" id="C5BW21"/>
<dbReference type="GO" id="GO:0005737">
    <property type="term" value="C:cytoplasm"/>
    <property type="evidence" value="ECO:0007669"/>
    <property type="project" value="UniProtKB-SubCell"/>
</dbReference>
<keyword evidence="8" id="KW-0511">Multifunctional enzyme</keyword>
<keyword evidence="8" id="KW-0055">Arginine biosynthesis</keyword>
<evidence type="ECO:0000256" key="5">
    <source>
        <dbReference type="ARBA" id="ARBA00022679"/>
    </source>
</evidence>
<evidence type="ECO:0000256" key="2">
    <source>
        <dbReference type="ARBA" id="ARBA00006774"/>
    </source>
</evidence>
<dbReference type="GO" id="GO:0004358">
    <property type="term" value="F:L-glutamate N-acetyltransferase activity, acting on acetyl-L-ornithine as donor"/>
    <property type="evidence" value="ECO:0007669"/>
    <property type="project" value="UniProtKB-UniRule"/>
</dbReference>
<feature type="region of interest" description="Disordered" evidence="9">
    <location>
        <begin position="1"/>
        <end position="21"/>
    </location>
</feature>
<feature type="site" description="Involved in the stabilization of negative charge on the oxyanion by the formation of the oxyanion hole" evidence="8">
    <location>
        <position position="126"/>
    </location>
</feature>
<dbReference type="EC" id="2.3.1.1" evidence="8"/>
<keyword evidence="6 8" id="KW-0068">Autocatalytic cleavage</keyword>
<evidence type="ECO:0000313" key="10">
    <source>
        <dbReference type="EMBL" id="ACQ80622.1"/>
    </source>
</evidence>
<organism evidence="10 11">
    <name type="scientific">Beutenbergia cavernae (strain ATCC BAA-8 / DSM 12333 / CCUG 43141 / JCM 11478 / NBRC 16432 / NCIMB 13614 / HKI 0122)</name>
    <dbReference type="NCBI Taxonomy" id="471853"/>
    <lineage>
        <taxon>Bacteria</taxon>
        <taxon>Bacillati</taxon>
        <taxon>Actinomycetota</taxon>
        <taxon>Actinomycetes</taxon>
        <taxon>Micrococcales</taxon>
        <taxon>Beutenbergiaceae</taxon>
        <taxon>Beutenbergia</taxon>
    </lineage>
</organism>
<dbReference type="PANTHER" id="PTHR23100">
    <property type="entry name" value="ARGININE BIOSYNTHESIS BIFUNCTIONAL PROTEIN ARGJ"/>
    <property type="match status" value="1"/>
</dbReference>
<name>C5BW21_BEUC1</name>
<comment type="pathway">
    <text evidence="8">Amino-acid biosynthesis; L-arginine biosynthesis; N(2)-acetyl-L-ornithine from L-glutamate: step 1/4.</text>
</comment>
<feature type="binding site" evidence="8">
    <location>
        <position position="408"/>
    </location>
    <ligand>
        <name>substrate</name>
    </ligand>
</feature>